<keyword evidence="5" id="KW-0809">Transit peptide</keyword>
<evidence type="ECO:0000256" key="6">
    <source>
        <dbReference type="ARBA" id="ARBA00022980"/>
    </source>
</evidence>
<dbReference type="GO" id="GO:0009507">
    <property type="term" value="C:chloroplast"/>
    <property type="evidence" value="ECO:0007669"/>
    <property type="project" value="UniProtKB-SubCell"/>
</dbReference>
<keyword evidence="3" id="KW-0150">Chloroplast</keyword>
<dbReference type="AlphaFoldDB" id="A0A200R435"/>
<evidence type="ECO:0000256" key="1">
    <source>
        <dbReference type="ARBA" id="ARBA00004229"/>
    </source>
</evidence>
<dbReference type="SUPFAM" id="SSF110324">
    <property type="entry name" value="Ribosomal L27 protein-like"/>
    <property type="match status" value="1"/>
</dbReference>
<gene>
    <name evidence="11" type="ORF">BVC80_1837g310</name>
</gene>
<comment type="caution">
    <text evidence="11">The sequence shown here is derived from an EMBL/GenBank/DDBJ whole genome shotgun (WGS) entry which is preliminary data.</text>
</comment>
<keyword evidence="4" id="KW-0934">Plastid</keyword>
<keyword evidence="12" id="KW-1185">Reference proteome</keyword>
<comment type="similarity">
    <text evidence="2">Belongs to the bacterial ribosomal protein bL27 family.</text>
</comment>
<dbReference type="InParanoid" id="A0A200R435"/>
<dbReference type="InterPro" id="IPR001684">
    <property type="entry name" value="Ribosomal_bL27"/>
</dbReference>
<dbReference type="Proteomes" id="UP000195402">
    <property type="component" value="Unassembled WGS sequence"/>
</dbReference>
<dbReference type="GO" id="GO:0006412">
    <property type="term" value="P:translation"/>
    <property type="evidence" value="ECO:0007669"/>
    <property type="project" value="InterPro"/>
</dbReference>
<dbReference type="Gene3D" id="2.40.50.100">
    <property type="match status" value="1"/>
</dbReference>
<dbReference type="PANTHER" id="PTHR15893">
    <property type="entry name" value="RIBOSOMAL PROTEIN L27"/>
    <property type="match status" value="1"/>
</dbReference>
<dbReference type="OrthoDB" id="1867012at2759"/>
<keyword evidence="6 11" id="KW-0689">Ribosomal protein</keyword>
<dbReference type="PRINTS" id="PR00063">
    <property type="entry name" value="RIBOSOMALL27"/>
</dbReference>
<keyword evidence="7" id="KW-0687">Ribonucleoprotein</keyword>
<dbReference type="NCBIfam" id="TIGR00062">
    <property type="entry name" value="L27"/>
    <property type="match status" value="1"/>
</dbReference>
<protein>
    <recommendedName>
        <fullName evidence="8">Large ribosomal subunit protein bL27c</fullName>
    </recommendedName>
    <alternativeName>
        <fullName evidence="9">50S ribosomal protein L27, chloroplastic</fullName>
    </alternativeName>
    <alternativeName>
        <fullName evidence="10">CL27</fullName>
    </alternativeName>
</protein>
<name>A0A200R435_MACCD</name>
<dbReference type="Pfam" id="PF01016">
    <property type="entry name" value="Ribosomal_L27"/>
    <property type="match status" value="1"/>
</dbReference>
<evidence type="ECO:0000256" key="9">
    <source>
        <dbReference type="ARBA" id="ARBA00035428"/>
    </source>
</evidence>
<dbReference type="PROSITE" id="PS00831">
    <property type="entry name" value="RIBOSOMAL_L27"/>
    <property type="match status" value="1"/>
</dbReference>
<dbReference type="FunCoup" id="A0A200R435">
    <property type="interactions" value="927"/>
</dbReference>
<dbReference type="GO" id="GO:0003735">
    <property type="term" value="F:structural constituent of ribosome"/>
    <property type="evidence" value="ECO:0007669"/>
    <property type="project" value="InterPro"/>
</dbReference>
<organism evidence="11 12">
    <name type="scientific">Macleaya cordata</name>
    <name type="common">Five-seeded plume-poppy</name>
    <name type="synonym">Bocconia cordata</name>
    <dbReference type="NCBI Taxonomy" id="56857"/>
    <lineage>
        <taxon>Eukaryota</taxon>
        <taxon>Viridiplantae</taxon>
        <taxon>Streptophyta</taxon>
        <taxon>Embryophyta</taxon>
        <taxon>Tracheophyta</taxon>
        <taxon>Spermatophyta</taxon>
        <taxon>Magnoliopsida</taxon>
        <taxon>Ranunculales</taxon>
        <taxon>Papaveraceae</taxon>
        <taxon>Papaveroideae</taxon>
        <taxon>Macleaya</taxon>
    </lineage>
</organism>
<accession>A0A200R435</accession>
<evidence type="ECO:0000256" key="7">
    <source>
        <dbReference type="ARBA" id="ARBA00023274"/>
    </source>
</evidence>
<dbReference type="STRING" id="56857.A0A200R435"/>
<evidence type="ECO:0000256" key="8">
    <source>
        <dbReference type="ARBA" id="ARBA00035268"/>
    </source>
</evidence>
<sequence>MDESFKSRCWFATLGCSVFNDIHMRNGSEVTLEGVGTFVEFLVLQTMAAATAMSVNLVGAFRGLSLSSSSPSSSSSSSSLFFKGDFGSIYTGNKMFVSFPLLQPPLTIESAHKKGAGSTKNGRDSKGQRLGVKIYGDQLAKPGAIIIRQRGTKFHPGKNVGLGKDHTIFSLIDGLVKFEKFGPDRKKVSVYPRIEQPENPNSYRARKREYFRMQRERRKARKEGIVPEPQLVLASVEEGSENNPIC</sequence>
<dbReference type="OMA" id="REIQPEN"/>
<evidence type="ECO:0000256" key="10">
    <source>
        <dbReference type="ARBA" id="ARBA00082771"/>
    </source>
</evidence>
<evidence type="ECO:0000256" key="2">
    <source>
        <dbReference type="ARBA" id="ARBA00010797"/>
    </source>
</evidence>
<evidence type="ECO:0000313" key="11">
    <source>
        <dbReference type="EMBL" id="OVA17487.1"/>
    </source>
</evidence>
<evidence type="ECO:0000256" key="5">
    <source>
        <dbReference type="ARBA" id="ARBA00022946"/>
    </source>
</evidence>
<evidence type="ECO:0000256" key="3">
    <source>
        <dbReference type="ARBA" id="ARBA00022528"/>
    </source>
</evidence>
<proteinExistence type="inferred from homology"/>
<dbReference type="GO" id="GO:1990904">
    <property type="term" value="C:ribonucleoprotein complex"/>
    <property type="evidence" value="ECO:0007669"/>
    <property type="project" value="UniProtKB-KW"/>
</dbReference>
<dbReference type="EMBL" id="MVGT01000438">
    <property type="protein sequence ID" value="OVA17487.1"/>
    <property type="molecule type" value="Genomic_DNA"/>
</dbReference>
<comment type="subcellular location">
    <subcellularLocation>
        <location evidence="1">Plastid</location>
        <location evidence="1">Chloroplast</location>
    </subcellularLocation>
</comment>
<dbReference type="GO" id="GO:0005840">
    <property type="term" value="C:ribosome"/>
    <property type="evidence" value="ECO:0007669"/>
    <property type="project" value="UniProtKB-KW"/>
</dbReference>
<reference evidence="11 12" key="1">
    <citation type="journal article" date="2017" name="Mol. Plant">
        <title>The Genome of Medicinal Plant Macleaya cordata Provides New Insights into Benzylisoquinoline Alkaloids Metabolism.</title>
        <authorList>
            <person name="Liu X."/>
            <person name="Liu Y."/>
            <person name="Huang P."/>
            <person name="Ma Y."/>
            <person name="Qing Z."/>
            <person name="Tang Q."/>
            <person name="Cao H."/>
            <person name="Cheng P."/>
            <person name="Zheng Y."/>
            <person name="Yuan Z."/>
            <person name="Zhou Y."/>
            <person name="Liu J."/>
            <person name="Tang Z."/>
            <person name="Zhuo Y."/>
            <person name="Zhang Y."/>
            <person name="Yu L."/>
            <person name="Huang J."/>
            <person name="Yang P."/>
            <person name="Peng Q."/>
            <person name="Zhang J."/>
            <person name="Jiang W."/>
            <person name="Zhang Z."/>
            <person name="Lin K."/>
            <person name="Ro D.K."/>
            <person name="Chen X."/>
            <person name="Xiong X."/>
            <person name="Shang Y."/>
            <person name="Huang S."/>
            <person name="Zeng J."/>
        </authorList>
    </citation>
    <scope>NUCLEOTIDE SEQUENCE [LARGE SCALE GENOMIC DNA]</scope>
    <source>
        <strain evidence="12">cv. BLH2017</strain>
        <tissue evidence="11">Root</tissue>
    </source>
</reference>
<dbReference type="FunFam" id="2.40.50.100:FF:000051">
    <property type="entry name" value="50S ribosomal protein L27"/>
    <property type="match status" value="1"/>
</dbReference>
<evidence type="ECO:0000313" key="12">
    <source>
        <dbReference type="Proteomes" id="UP000195402"/>
    </source>
</evidence>
<evidence type="ECO:0000256" key="4">
    <source>
        <dbReference type="ARBA" id="ARBA00022640"/>
    </source>
</evidence>
<dbReference type="InterPro" id="IPR018261">
    <property type="entry name" value="Ribosomal_bL27_CS"/>
</dbReference>
<dbReference type="HAMAP" id="MF_00539">
    <property type="entry name" value="Ribosomal_bL27"/>
    <property type="match status" value="1"/>
</dbReference>
<dbReference type="PANTHER" id="PTHR15893:SF0">
    <property type="entry name" value="LARGE RIBOSOMAL SUBUNIT PROTEIN BL27M"/>
    <property type="match status" value="1"/>
</dbReference>